<evidence type="ECO:0000259" key="5">
    <source>
        <dbReference type="PROSITE" id="PS50893"/>
    </source>
</evidence>
<evidence type="ECO:0000256" key="4">
    <source>
        <dbReference type="ARBA" id="ARBA00022840"/>
    </source>
</evidence>
<dbReference type="PROSITE" id="PS00211">
    <property type="entry name" value="ABC_TRANSPORTER_1"/>
    <property type="match status" value="1"/>
</dbReference>
<dbReference type="SMART" id="SM00382">
    <property type="entry name" value="AAA"/>
    <property type="match status" value="1"/>
</dbReference>
<protein>
    <submittedName>
        <fullName evidence="6">Putative ABC transporter ATP-binding protein YxlF</fullName>
        <ecNumber evidence="6">3.6.3.-</ecNumber>
    </submittedName>
</protein>
<keyword evidence="6" id="KW-0378">Hydrolase</keyword>
<dbReference type="InterPro" id="IPR017871">
    <property type="entry name" value="ABC_transporter-like_CS"/>
</dbReference>
<dbReference type="InterPro" id="IPR003593">
    <property type="entry name" value="AAA+_ATPase"/>
</dbReference>
<reference evidence="6" key="1">
    <citation type="submission" date="2019-08" db="EMBL/GenBank/DDBJ databases">
        <authorList>
            <person name="Kucharzyk K."/>
            <person name="Murdoch R.W."/>
            <person name="Higgins S."/>
            <person name="Loffler F."/>
        </authorList>
    </citation>
    <scope>NUCLEOTIDE SEQUENCE</scope>
</reference>
<evidence type="ECO:0000256" key="2">
    <source>
        <dbReference type="ARBA" id="ARBA00022448"/>
    </source>
</evidence>
<accession>A0A644VW59</accession>
<dbReference type="EMBL" id="VSSQ01000468">
    <property type="protein sequence ID" value="MPL95460.1"/>
    <property type="molecule type" value="Genomic_DNA"/>
</dbReference>
<dbReference type="EC" id="3.6.3.-" evidence="6"/>
<keyword evidence="4 6" id="KW-0067">ATP-binding</keyword>
<dbReference type="PANTHER" id="PTHR43335:SF4">
    <property type="entry name" value="ABC TRANSPORTER, ATP-BINDING PROTEIN"/>
    <property type="match status" value="1"/>
</dbReference>
<feature type="domain" description="ABC transporter" evidence="5">
    <location>
        <begin position="8"/>
        <end position="219"/>
    </location>
</feature>
<dbReference type="PROSITE" id="PS50893">
    <property type="entry name" value="ABC_TRANSPORTER_2"/>
    <property type="match status" value="1"/>
</dbReference>
<name>A0A644VW59_9ZZZZ</name>
<evidence type="ECO:0000256" key="3">
    <source>
        <dbReference type="ARBA" id="ARBA00022741"/>
    </source>
</evidence>
<gene>
    <name evidence="6" type="primary">yxlF_5</name>
    <name evidence="6" type="ORF">SDC9_41631</name>
</gene>
<evidence type="ECO:0000256" key="1">
    <source>
        <dbReference type="ARBA" id="ARBA00005417"/>
    </source>
</evidence>
<sequence length="219" mass="24644">MNKNDNVIKIVNYTKVFKGTTVLKDINLNIIRGKCYGIVGRNGSGKTLIFKSICGFIRPTSGYIMVNGLKIGFDVDFPDNVGALIEQPGFLPNYSAFDNLKFLANIKNKIGNKEIEKVLKFVELYPIDNKLVKKYSLGMKQRLGIAQAIMEDPEILILDEPFNGLDKEGVKNLKEKLIELKEQGKTILMTSHIYQDIEELSDYIYEVDNGSLVELKSGN</sequence>
<dbReference type="AlphaFoldDB" id="A0A644VW59"/>
<dbReference type="Pfam" id="PF00005">
    <property type="entry name" value="ABC_tran"/>
    <property type="match status" value="1"/>
</dbReference>
<dbReference type="SUPFAM" id="SSF52540">
    <property type="entry name" value="P-loop containing nucleoside triphosphate hydrolases"/>
    <property type="match status" value="1"/>
</dbReference>
<comment type="caution">
    <text evidence="6">The sequence shown here is derived from an EMBL/GenBank/DDBJ whole genome shotgun (WGS) entry which is preliminary data.</text>
</comment>
<dbReference type="InterPro" id="IPR003439">
    <property type="entry name" value="ABC_transporter-like_ATP-bd"/>
</dbReference>
<dbReference type="Gene3D" id="3.40.50.300">
    <property type="entry name" value="P-loop containing nucleotide triphosphate hydrolases"/>
    <property type="match status" value="1"/>
</dbReference>
<comment type="similarity">
    <text evidence="1">Belongs to the ABC transporter superfamily.</text>
</comment>
<keyword evidence="3" id="KW-0547">Nucleotide-binding</keyword>
<dbReference type="GO" id="GO:0005524">
    <property type="term" value="F:ATP binding"/>
    <property type="evidence" value="ECO:0007669"/>
    <property type="project" value="UniProtKB-KW"/>
</dbReference>
<dbReference type="InterPro" id="IPR027417">
    <property type="entry name" value="P-loop_NTPase"/>
</dbReference>
<organism evidence="6">
    <name type="scientific">bioreactor metagenome</name>
    <dbReference type="NCBI Taxonomy" id="1076179"/>
    <lineage>
        <taxon>unclassified sequences</taxon>
        <taxon>metagenomes</taxon>
        <taxon>ecological metagenomes</taxon>
    </lineage>
</organism>
<evidence type="ECO:0000313" key="6">
    <source>
        <dbReference type="EMBL" id="MPL95460.1"/>
    </source>
</evidence>
<proteinExistence type="inferred from homology"/>
<keyword evidence="2" id="KW-0813">Transport</keyword>
<dbReference type="GO" id="GO:0016887">
    <property type="term" value="F:ATP hydrolysis activity"/>
    <property type="evidence" value="ECO:0007669"/>
    <property type="project" value="InterPro"/>
</dbReference>
<dbReference type="PANTHER" id="PTHR43335">
    <property type="entry name" value="ABC TRANSPORTER, ATP-BINDING PROTEIN"/>
    <property type="match status" value="1"/>
</dbReference>